<dbReference type="OrthoDB" id="506498at2759"/>
<keyword evidence="2" id="KW-1185">Reference proteome</keyword>
<comment type="caution">
    <text evidence="1">The sequence shown here is derived from an EMBL/GenBank/DDBJ whole genome shotgun (WGS) entry which is preliminary data.</text>
</comment>
<reference evidence="1 2" key="1">
    <citation type="submission" date="2016-03" db="EMBL/GenBank/DDBJ databases">
        <title>EvidentialGene: Evidence-directed Construction of Genes on Genomes.</title>
        <authorList>
            <person name="Gilbert D.G."/>
            <person name="Choi J.-H."/>
            <person name="Mockaitis K."/>
            <person name="Colbourne J."/>
            <person name="Pfrender M."/>
        </authorList>
    </citation>
    <scope>NUCLEOTIDE SEQUENCE [LARGE SCALE GENOMIC DNA]</scope>
    <source>
        <strain evidence="1 2">Xinb3</strain>
        <tissue evidence="1">Complete organism</tissue>
    </source>
</reference>
<proteinExistence type="predicted"/>
<dbReference type="AlphaFoldDB" id="A0A162BTL4"/>
<name>A0A162BTL4_9CRUS</name>
<dbReference type="Proteomes" id="UP000076858">
    <property type="component" value="Unassembled WGS sequence"/>
</dbReference>
<gene>
    <name evidence="1" type="ORF">APZ42_007935</name>
</gene>
<sequence>MVNFTLTVLPGGPQCLDFRARLNKILIKCREEFWTEEVSTTLAEIAALLETAGPYQNYCSSKGDAAGRKLLDEFITNCQRVLETQEQPERLKLKWKRKYFLIMGRKP</sequence>
<dbReference type="EMBL" id="LRGB01022010">
    <property type="protein sequence ID" value="KZR97280.1"/>
    <property type="molecule type" value="Genomic_DNA"/>
</dbReference>
<protein>
    <submittedName>
        <fullName evidence="1">Uncharacterized protein</fullName>
    </submittedName>
</protein>
<accession>A0A162BTL4</accession>
<organism evidence="1 2">
    <name type="scientific">Daphnia magna</name>
    <dbReference type="NCBI Taxonomy" id="35525"/>
    <lineage>
        <taxon>Eukaryota</taxon>
        <taxon>Metazoa</taxon>
        <taxon>Ecdysozoa</taxon>
        <taxon>Arthropoda</taxon>
        <taxon>Crustacea</taxon>
        <taxon>Branchiopoda</taxon>
        <taxon>Diplostraca</taxon>
        <taxon>Cladocera</taxon>
        <taxon>Anomopoda</taxon>
        <taxon>Daphniidae</taxon>
        <taxon>Daphnia</taxon>
    </lineage>
</organism>
<evidence type="ECO:0000313" key="1">
    <source>
        <dbReference type="EMBL" id="KZR97280.1"/>
    </source>
</evidence>
<evidence type="ECO:0000313" key="2">
    <source>
        <dbReference type="Proteomes" id="UP000076858"/>
    </source>
</evidence>